<gene>
    <name evidence="7" type="ORF">J0A67_20250</name>
</gene>
<evidence type="ECO:0000313" key="7">
    <source>
        <dbReference type="EMBL" id="MBN7803218.1"/>
    </source>
</evidence>
<keyword evidence="4" id="KW-0808">Transferase</keyword>
<dbReference type="NCBIfam" id="NF041548">
    <property type="entry name" value="PssE"/>
    <property type="match status" value="1"/>
</dbReference>
<dbReference type="Gene3D" id="3.40.50.2000">
    <property type="entry name" value="Glycogen Phosphorylase B"/>
    <property type="match status" value="1"/>
</dbReference>
<dbReference type="EMBL" id="JAFKCW010000005">
    <property type="protein sequence ID" value="MBN7803218.1"/>
    <property type="molecule type" value="Genomic_DNA"/>
</dbReference>
<sequence length="159" mass="18170">MILVLLGTFPLKFERPLIELDRLLKEGVISEEVIVQNGHTVYDSPRMTFFPFLPLDELLDLYRKADLVITQAGTGSIIKGLKMNKKMIAVARLAKYGEHVDDHQVELIQEFAGANYLIAWNETDDLAELIPKAKNFEPTLYKSSNKEIVNYLIDYIDNI</sequence>
<name>A0ABS3BV97_9BACT</name>
<comment type="subcellular location">
    <subcellularLocation>
        <location evidence="1">Endoplasmic reticulum</location>
    </subcellularLocation>
</comment>
<keyword evidence="3" id="KW-0328">Glycosyltransferase</keyword>
<evidence type="ECO:0000256" key="4">
    <source>
        <dbReference type="ARBA" id="ARBA00022679"/>
    </source>
</evidence>
<dbReference type="PANTHER" id="PTHR12867">
    <property type="entry name" value="GLYCOSYL TRANSFERASE-RELATED"/>
    <property type="match status" value="1"/>
</dbReference>
<evidence type="ECO:0000313" key="8">
    <source>
        <dbReference type="Proteomes" id="UP000664698"/>
    </source>
</evidence>
<dbReference type="SUPFAM" id="SSF53756">
    <property type="entry name" value="UDP-Glycosyltransferase/glycogen phosphorylase"/>
    <property type="match status" value="1"/>
</dbReference>
<evidence type="ECO:0000256" key="2">
    <source>
        <dbReference type="ARBA" id="ARBA00006962"/>
    </source>
</evidence>
<dbReference type="InterPro" id="IPR039042">
    <property type="entry name" value="Alg13-like"/>
</dbReference>
<dbReference type="InterPro" id="IPR048097">
    <property type="entry name" value="Cps14G-like"/>
</dbReference>
<organism evidence="7 8">
    <name type="scientific">Algoriphagus aestuariicola</name>
    <dbReference type="NCBI Taxonomy" id="1852016"/>
    <lineage>
        <taxon>Bacteria</taxon>
        <taxon>Pseudomonadati</taxon>
        <taxon>Bacteroidota</taxon>
        <taxon>Cytophagia</taxon>
        <taxon>Cytophagales</taxon>
        <taxon>Cyclobacteriaceae</taxon>
        <taxon>Algoriphagus</taxon>
    </lineage>
</organism>
<keyword evidence="5" id="KW-0256">Endoplasmic reticulum</keyword>
<dbReference type="InterPro" id="IPR007235">
    <property type="entry name" value="Glyco_trans_28_C"/>
</dbReference>
<dbReference type="PANTHER" id="PTHR12867:SF6">
    <property type="entry name" value="N-ACETYLGLUCOSAMINYLDIPHOSPHODOLICHOL N-ACETYLGLUCOSAMINYLTRANSFERASE"/>
    <property type="match status" value="1"/>
</dbReference>
<evidence type="ECO:0000256" key="5">
    <source>
        <dbReference type="ARBA" id="ARBA00022824"/>
    </source>
</evidence>
<evidence type="ECO:0000256" key="1">
    <source>
        <dbReference type="ARBA" id="ARBA00004240"/>
    </source>
</evidence>
<feature type="domain" description="Glycosyl transferase family 28 C-terminal" evidence="6">
    <location>
        <begin position="45"/>
        <end position="147"/>
    </location>
</feature>
<reference evidence="7 8" key="1">
    <citation type="submission" date="2021-03" db="EMBL/GenBank/DDBJ databases">
        <title>novel species isolated from a fishpond in China.</title>
        <authorList>
            <person name="Lu H."/>
            <person name="Cai Z."/>
        </authorList>
    </citation>
    <scope>NUCLEOTIDE SEQUENCE [LARGE SCALE GENOMIC DNA]</scope>
    <source>
        <strain evidence="7 8">JCM 31546</strain>
    </source>
</reference>
<dbReference type="Pfam" id="PF04101">
    <property type="entry name" value="Glyco_tran_28_C"/>
    <property type="match status" value="1"/>
</dbReference>
<proteinExistence type="inferred from homology"/>
<protein>
    <recommendedName>
        <fullName evidence="6">Glycosyl transferase family 28 C-terminal domain-containing protein</fullName>
    </recommendedName>
</protein>
<comment type="similarity">
    <text evidence="2">Belongs to the glycosyltransferase 28 family.</text>
</comment>
<evidence type="ECO:0000259" key="6">
    <source>
        <dbReference type="Pfam" id="PF04101"/>
    </source>
</evidence>
<dbReference type="RefSeq" id="WP_206571212.1">
    <property type="nucleotide sequence ID" value="NZ_JAFKCW010000005.1"/>
</dbReference>
<evidence type="ECO:0000256" key="3">
    <source>
        <dbReference type="ARBA" id="ARBA00022676"/>
    </source>
</evidence>
<keyword evidence="8" id="KW-1185">Reference proteome</keyword>
<comment type="caution">
    <text evidence="7">The sequence shown here is derived from an EMBL/GenBank/DDBJ whole genome shotgun (WGS) entry which is preliminary data.</text>
</comment>
<accession>A0ABS3BV97</accession>
<dbReference type="Proteomes" id="UP000664698">
    <property type="component" value="Unassembled WGS sequence"/>
</dbReference>